<dbReference type="GO" id="GO:0016616">
    <property type="term" value="F:oxidoreductase activity, acting on the CH-OH group of donors, NAD or NADP as acceptor"/>
    <property type="evidence" value="ECO:0007669"/>
    <property type="project" value="TreeGrafter"/>
</dbReference>
<keyword evidence="8" id="KW-1185">Reference proteome</keyword>
<dbReference type="PANTHER" id="PTHR10366">
    <property type="entry name" value="NAD DEPENDENT EPIMERASE/DEHYDRATASE"/>
    <property type="match status" value="1"/>
</dbReference>
<dbReference type="EMBL" id="CAJOBD010004090">
    <property type="protein sequence ID" value="CAF3979869.1"/>
    <property type="molecule type" value="Genomic_DNA"/>
</dbReference>
<dbReference type="Proteomes" id="UP000663864">
    <property type="component" value="Unassembled WGS sequence"/>
</dbReference>
<dbReference type="EMBL" id="CAJNOH010003090">
    <property type="protein sequence ID" value="CAF1322996.1"/>
    <property type="molecule type" value="Genomic_DNA"/>
</dbReference>
<dbReference type="EMBL" id="CAJNOL010004381">
    <property type="protein sequence ID" value="CAF1586961.1"/>
    <property type="molecule type" value="Genomic_DNA"/>
</dbReference>
<reference evidence="6" key="1">
    <citation type="submission" date="2021-02" db="EMBL/GenBank/DDBJ databases">
        <authorList>
            <person name="Nowell W R."/>
        </authorList>
    </citation>
    <scope>NUCLEOTIDE SEQUENCE</scope>
</reference>
<evidence type="ECO:0000313" key="7">
    <source>
        <dbReference type="EMBL" id="CAF3979869.1"/>
    </source>
</evidence>
<evidence type="ECO:0000313" key="6">
    <source>
        <dbReference type="EMBL" id="CAF1586961.1"/>
    </source>
</evidence>
<evidence type="ECO:0000259" key="3">
    <source>
        <dbReference type="Pfam" id="PF01370"/>
    </source>
</evidence>
<dbReference type="AlphaFoldDB" id="A0A815ZM16"/>
<dbReference type="SUPFAM" id="SSF51735">
    <property type="entry name" value="NAD(P)-binding Rossmann-fold domains"/>
    <property type="match status" value="1"/>
</dbReference>
<proteinExistence type="inferred from homology"/>
<dbReference type="Gene3D" id="3.40.50.720">
    <property type="entry name" value="NAD(P)-binding Rossmann-like Domain"/>
    <property type="match status" value="1"/>
</dbReference>
<dbReference type="PANTHER" id="PTHR10366:SF564">
    <property type="entry name" value="STEROL-4-ALPHA-CARBOXYLATE 3-DEHYDROGENASE, DECARBOXYLATING"/>
    <property type="match status" value="1"/>
</dbReference>
<dbReference type="InterPro" id="IPR001509">
    <property type="entry name" value="Epimerase_deHydtase"/>
</dbReference>
<keyword evidence="1" id="KW-0560">Oxidoreductase</keyword>
<evidence type="ECO:0000256" key="2">
    <source>
        <dbReference type="ARBA" id="ARBA00023445"/>
    </source>
</evidence>
<dbReference type="InterPro" id="IPR050425">
    <property type="entry name" value="NAD(P)_dehydrat-like"/>
</dbReference>
<accession>A0A815ZM16</accession>
<comment type="similarity">
    <text evidence="2">Belongs to the NAD(P)-dependent epimerase/dehydratase family. Dihydroflavonol-4-reductase subfamily.</text>
</comment>
<dbReference type="Pfam" id="PF01370">
    <property type="entry name" value="Epimerase"/>
    <property type="match status" value="1"/>
</dbReference>
<organism evidence="6 8">
    <name type="scientific">Rotaria sordida</name>
    <dbReference type="NCBI Taxonomy" id="392033"/>
    <lineage>
        <taxon>Eukaryota</taxon>
        <taxon>Metazoa</taxon>
        <taxon>Spiralia</taxon>
        <taxon>Gnathifera</taxon>
        <taxon>Rotifera</taxon>
        <taxon>Eurotatoria</taxon>
        <taxon>Bdelloidea</taxon>
        <taxon>Philodinida</taxon>
        <taxon>Philodinidae</taxon>
        <taxon>Rotaria</taxon>
    </lineage>
</organism>
<protein>
    <recommendedName>
        <fullName evidence="3">NAD-dependent epimerase/dehydratase domain-containing protein</fullName>
    </recommendedName>
</protein>
<dbReference type="Proteomes" id="UP000663836">
    <property type="component" value="Unassembled WGS sequence"/>
</dbReference>
<evidence type="ECO:0000313" key="5">
    <source>
        <dbReference type="EMBL" id="CAF1389592.1"/>
    </source>
</evidence>
<evidence type="ECO:0000313" key="4">
    <source>
        <dbReference type="EMBL" id="CAF1322996.1"/>
    </source>
</evidence>
<evidence type="ECO:0000256" key="1">
    <source>
        <dbReference type="ARBA" id="ARBA00023002"/>
    </source>
</evidence>
<dbReference type="Proteomes" id="UP000663870">
    <property type="component" value="Unassembled WGS sequence"/>
</dbReference>
<gene>
    <name evidence="7" type="ORF">JBS370_LOCUS25119</name>
    <name evidence="6" type="ORF">JXQ802_LOCUS46823</name>
    <name evidence="4" type="ORF">PYM288_LOCUS31010</name>
    <name evidence="5" type="ORF">ZHD862_LOCUS32551</name>
</gene>
<feature type="domain" description="NAD-dependent epimerase/dehydratase" evidence="3">
    <location>
        <begin position="5"/>
        <end position="270"/>
    </location>
</feature>
<evidence type="ECO:0000313" key="8">
    <source>
        <dbReference type="Proteomes" id="UP000663870"/>
    </source>
</evidence>
<sequence length="346" mass="38516">MPSTILVTGANSFIGGWIVKYLLEKGYNVRGTVRSQAKESQVLDGISQDDRSRISFVYVNDITTDSFDEAVQGVDGIIHVASPYHFKVTDPEKDLLLPAIRGTVRILQDAHQYNKNNQNKIKRVVITSSFASVIDPSKGLRPGYSYTEKDWSPLTYEQGVAAKDDPFTAYRVSKVCAERAVWEFIDKEKPSFTIATICEPMVFGPRVGGFNSPDDLNTSNTLVWSLVTSGKDTKVPETHAPLEVDVRDVAYTHIAALERSIDTNERYLIAAGSWSFQEIADIVHESSVIPKAIKDITPIGTKGQQQPDHFTIDSSKAQKELGVTYIPFKKTMEDLILQLAELQKKL</sequence>
<comment type="caution">
    <text evidence="6">The sequence shown here is derived from an EMBL/GenBank/DDBJ whole genome shotgun (WGS) entry which is preliminary data.</text>
</comment>
<dbReference type="InterPro" id="IPR036291">
    <property type="entry name" value="NAD(P)-bd_dom_sf"/>
</dbReference>
<dbReference type="CDD" id="cd05227">
    <property type="entry name" value="AR_SDR_e"/>
    <property type="match status" value="1"/>
</dbReference>
<name>A0A815ZM16_9BILA</name>
<dbReference type="Proteomes" id="UP000663854">
    <property type="component" value="Unassembled WGS sequence"/>
</dbReference>
<dbReference type="EMBL" id="CAJNOT010003552">
    <property type="protein sequence ID" value="CAF1389592.1"/>
    <property type="molecule type" value="Genomic_DNA"/>
</dbReference>